<dbReference type="EMBL" id="JAATJH010000007">
    <property type="protein sequence ID" value="NJC27894.1"/>
    <property type="molecule type" value="Genomic_DNA"/>
</dbReference>
<dbReference type="RefSeq" id="WP_168039426.1">
    <property type="nucleotide sequence ID" value="NZ_JAATJH010000007.1"/>
</dbReference>
<comment type="caution">
    <text evidence="2">The sequence shown here is derived from an EMBL/GenBank/DDBJ whole genome shotgun (WGS) entry which is preliminary data.</text>
</comment>
<keyword evidence="3" id="KW-1185">Reference proteome</keyword>
<dbReference type="PANTHER" id="PTHR43591">
    <property type="entry name" value="METHYLTRANSFERASE"/>
    <property type="match status" value="1"/>
</dbReference>
<evidence type="ECO:0000313" key="2">
    <source>
        <dbReference type="EMBL" id="NJC27894.1"/>
    </source>
</evidence>
<evidence type="ECO:0000313" key="3">
    <source>
        <dbReference type="Proteomes" id="UP000770785"/>
    </source>
</evidence>
<dbReference type="InterPro" id="IPR013216">
    <property type="entry name" value="Methyltransf_11"/>
</dbReference>
<reference evidence="2 3" key="1">
    <citation type="submission" date="2020-03" db="EMBL/GenBank/DDBJ databases">
        <title>Genomic Encyclopedia of Type Strains, Phase IV (KMG-IV): sequencing the most valuable type-strain genomes for metagenomic binning, comparative biology and taxonomic classification.</title>
        <authorList>
            <person name="Goeker M."/>
        </authorList>
    </citation>
    <scope>NUCLEOTIDE SEQUENCE [LARGE SCALE GENOMIC DNA]</scope>
    <source>
        <strain evidence="2 3">DSM 105096</strain>
    </source>
</reference>
<dbReference type="CDD" id="cd02440">
    <property type="entry name" value="AdoMet_MTases"/>
    <property type="match status" value="1"/>
</dbReference>
<proteinExistence type="predicted"/>
<dbReference type="Gene3D" id="3.40.50.150">
    <property type="entry name" value="Vaccinia Virus protein VP39"/>
    <property type="match status" value="1"/>
</dbReference>
<dbReference type="InterPro" id="IPR029063">
    <property type="entry name" value="SAM-dependent_MTases_sf"/>
</dbReference>
<organism evidence="2 3">
    <name type="scientific">Neolewinella antarctica</name>
    <dbReference type="NCBI Taxonomy" id="442734"/>
    <lineage>
        <taxon>Bacteria</taxon>
        <taxon>Pseudomonadati</taxon>
        <taxon>Bacteroidota</taxon>
        <taxon>Saprospiria</taxon>
        <taxon>Saprospirales</taxon>
        <taxon>Lewinellaceae</taxon>
        <taxon>Neolewinella</taxon>
    </lineage>
</organism>
<name>A0ABX0XEZ4_9BACT</name>
<sequence>MRKPISTRREIPFHYAKTEQEFTDDVYERYNELVTRQTALHLADELHGGYPFQDLLNYLLHWLPDGKGLTVADVGCSVGRLAGEVAGRHPDWSVHGIDLSYQMLRQANDYWVKGDRIPLNLTRYGFGLPTLSTIPLANLSFALARAEDLPFADASLDVLVNTFLIDRLLDPFAAFPEFHRVLRPGGRLITVTPLNFLTPDGWHAAHPPVKMFNHLRQSGWEILDWVDPLVLHEPMDKRGNAVTWACVAFVARK</sequence>
<accession>A0ABX0XEZ4</accession>
<protein>
    <submittedName>
        <fullName evidence="2">SAM-dependent methyltransferase</fullName>
    </submittedName>
</protein>
<feature type="domain" description="Methyltransferase type 11" evidence="1">
    <location>
        <begin position="73"/>
        <end position="189"/>
    </location>
</feature>
<gene>
    <name evidence="2" type="ORF">GGR27_003413</name>
</gene>
<keyword evidence="2" id="KW-0489">Methyltransferase</keyword>
<dbReference type="Proteomes" id="UP000770785">
    <property type="component" value="Unassembled WGS sequence"/>
</dbReference>
<dbReference type="Pfam" id="PF08241">
    <property type="entry name" value="Methyltransf_11"/>
    <property type="match status" value="1"/>
</dbReference>
<dbReference type="PANTHER" id="PTHR43591:SF24">
    <property type="entry name" value="2-METHOXY-6-POLYPRENYL-1,4-BENZOQUINOL METHYLASE, MITOCHONDRIAL"/>
    <property type="match status" value="1"/>
</dbReference>
<dbReference type="GO" id="GO:0008168">
    <property type="term" value="F:methyltransferase activity"/>
    <property type="evidence" value="ECO:0007669"/>
    <property type="project" value="UniProtKB-KW"/>
</dbReference>
<keyword evidence="2" id="KW-0808">Transferase</keyword>
<dbReference type="GO" id="GO:0032259">
    <property type="term" value="P:methylation"/>
    <property type="evidence" value="ECO:0007669"/>
    <property type="project" value="UniProtKB-KW"/>
</dbReference>
<dbReference type="SUPFAM" id="SSF53335">
    <property type="entry name" value="S-adenosyl-L-methionine-dependent methyltransferases"/>
    <property type="match status" value="1"/>
</dbReference>
<evidence type="ECO:0000259" key="1">
    <source>
        <dbReference type="Pfam" id="PF08241"/>
    </source>
</evidence>